<keyword evidence="2" id="KW-0805">Transcription regulation</keyword>
<dbReference type="Proteomes" id="UP000646540">
    <property type="component" value="Unassembled WGS sequence"/>
</dbReference>
<dbReference type="InterPro" id="IPR005119">
    <property type="entry name" value="LysR_subst-bd"/>
</dbReference>
<evidence type="ECO:0000256" key="2">
    <source>
        <dbReference type="ARBA" id="ARBA00023015"/>
    </source>
</evidence>
<dbReference type="Gene3D" id="3.40.190.10">
    <property type="entry name" value="Periplasmic binding protein-like II"/>
    <property type="match status" value="2"/>
</dbReference>
<dbReference type="Pfam" id="PF00126">
    <property type="entry name" value="HTH_1"/>
    <property type="match status" value="1"/>
</dbReference>
<dbReference type="InterPro" id="IPR000847">
    <property type="entry name" value="LysR_HTH_N"/>
</dbReference>
<dbReference type="PROSITE" id="PS50931">
    <property type="entry name" value="HTH_LYSR"/>
    <property type="match status" value="1"/>
</dbReference>
<proteinExistence type="inferred from homology"/>
<name>A0A8G2ADY0_9ENTR</name>
<dbReference type="Gene3D" id="1.10.10.10">
    <property type="entry name" value="Winged helix-like DNA-binding domain superfamily/Winged helix DNA-binding domain"/>
    <property type="match status" value="1"/>
</dbReference>
<dbReference type="EMBL" id="JACNQW010000002">
    <property type="protein sequence ID" value="MBC5044364.1"/>
    <property type="molecule type" value="Genomic_DNA"/>
</dbReference>
<dbReference type="AlphaFoldDB" id="A0A8G2ADY0"/>
<evidence type="ECO:0000256" key="1">
    <source>
        <dbReference type="ARBA" id="ARBA00009437"/>
    </source>
</evidence>
<evidence type="ECO:0000313" key="5">
    <source>
        <dbReference type="EMBL" id="MBC5044364.1"/>
    </source>
</evidence>
<sequence>MRTPRLPPLGALRAFHAVARQRSFKLAAGALGVSATAVSHQIKLLESVLECRVCERSAQGVSLTADGEILYAATQRAFSALEQAVVQIAQARQPPSLTVTTTSNFLTHWLVPRLADFTARFPAIDLRLHTSVERVDLHLGTVDAAIRYRETPEPDLCCTLLHEDRFIVVASPTLALSRPDDLAEVTLFHVANRHVPADSPSWENWRRRYGPPTLNIDAGLTFSDETHALQAAVAGQGAVIASELLARDLLQRGVLSAPFSSALPGASYYLVTTEAAAQRGDIIALREWLVGQMASGDSVQPAAG</sequence>
<dbReference type="PANTHER" id="PTHR30537:SF74">
    <property type="entry name" value="HTH-TYPE TRANSCRIPTIONAL REGULATOR TRPI"/>
    <property type="match status" value="1"/>
</dbReference>
<dbReference type="InterPro" id="IPR058163">
    <property type="entry name" value="LysR-type_TF_proteobact-type"/>
</dbReference>
<organism evidence="5 6">
    <name type="scientific">Klebsiella quasipneumoniae</name>
    <dbReference type="NCBI Taxonomy" id="1463165"/>
    <lineage>
        <taxon>Bacteria</taxon>
        <taxon>Pseudomonadati</taxon>
        <taxon>Pseudomonadota</taxon>
        <taxon>Gammaproteobacteria</taxon>
        <taxon>Enterobacterales</taxon>
        <taxon>Enterobacteriaceae</taxon>
        <taxon>Klebsiella/Raoultella group</taxon>
        <taxon>Klebsiella</taxon>
        <taxon>Klebsiella pneumoniae complex</taxon>
    </lineage>
</organism>
<evidence type="ECO:0000313" key="6">
    <source>
        <dbReference type="Proteomes" id="UP000646540"/>
    </source>
</evidence>
<dbReference type="GO" id="GO:0006351">
    <property type="term" value="P:DNA-templated transcription"/>
    <property type="evidence" value="ECO:0007669"/>
    <property type="project" value="TreeGrafter"/>
</dbReference>
<keyword evidence="4" id="KW-0804">Transcription</keyword>
<dbReference type="GO" id="GO:0043565">
    <property type="term" value="F:sequence-specific DNA binding"/>
    <property type="evidence" value="ECO:0007669"/>
    <property type="project" value="TreeGrafter"/>
</dbReference>
<dbReference type="CDD" id="cd08432">
    <property type="entry name" value="PBP2_GcdR_TrpI_HvrB_AmpR_like"/>
    <property type="match status" value="1"/>
</dbReference>
<dbReference type="RefSeq" id="WP_064189382.1">
    <property type="nucleotide sequence ID" value="NZ_CAAGWT010000003.1"/>
</dbReference>
<dbReference type="InterPro" id="IPR036388">
    <property type="entry name" value="WH-like_DNA-bd_sf"/>
</dbReference>
<dbReference type="GO" id="GO:0003700">
    <property type="term" value="F:DNA-binding transcription factor activity"/>
    <property type="evidence" value="ECO:0007669"/>
    <property type="project" value="InterPro"/>
</dbReference>
<gene>
    <name evidence="5" type="ORF">H8L09_03090</name>
</gene>
<dbReference type="Pfam" id="PF03466">
    <property type="entry name" value="LysR_substrate"/>
    <property type="match status" value="1"/>
</dbReference>
<reference evidence="5" key="1">
    <citation type="submission" date="2020-08" db="EMBL/GenBank/DDBJ databases">
        <title>Genomic evolution and epidemiology of Klebsiella pneumoniae from a major hospital in Beijing, China, over a fifteen-year period: dissemination of known and novel high-risk clones.</title>
        <authorList>
            <person name="Palmieri M."/>
        </authorList>
    </citation>
    <scope>NUCLEOTIDE SEQUENCE</scope>
    <source>
        <strain evidence="5">K7050</strain>
    </source>
</reference>
<comment type="caution">
    <text evidence="5">The sequence shown here is derived from an EMBL/GenBank/DDBJ whole genome shotgun (WGS) entry which is preliminary data.</text>
</comment>
<protein>
    <submittedName>
        <fullName evidence="5">LysR family transcriptional regulator</fullName>
    </submittedName>
</protein>
<dbReference type="PANTHER" id="PTHR30537">
    <property type="entry name" value="HTH-TYPE TRANSCRIPTIONAL REGULATOR"/>
    <property type="match status" value="1"/>
</dbReference>
<evidence type="ECO:0000256" key="3">
    <source>
        <dbReference type="ARBA" id="ARBA00023125"/>
    </source>
</evidence>
<keyword evidence="3" id="KW-0238">DNA-binding</keyword>
<evidence type="ECO:0000256" key="4">
    <source>
        <dbReference type="ARBA" id="ARBA00023163"/>
    </source>
</evidence>
<accession>A0A8G2ADY0</accession>
<comment type="similarity">
    <text evidence="1">Belongs to the LysR transcriptional regulatory family.</text>
</comment>
<dbReference type="SUPFAM" id="SSF53850">
    <property type="entry name" value="Periplasmic binding protein-like II"/>
    <property type="match status" value="1"/>
</dbReference>
<dbReference type="SUPFAM" id="SSF46785">
    <property type="entry name" value="Winged helix' DNA-binding domain"/>
    <property type="match status" value="1"/>
</dbReference>
<dbReference type="InterPro" id="IPR036390">
    <property type="entry name" value="WH_DNA-bd_sf"/>
</dbReference>